<comment type="similarity">
    <text evidence="3 17">Belongs to the QueH family.</text>
</comment>
<feature type="binding site" evidence="17">
    <location>
        <position position="102"/>
    </location>
    <ligand>
        <name>[4Fe-4S] cluster</name>
        <dbReference type="ChEBI" id="CHEBI:49883"/>
    </ligand>
</feature>
<dbReference type="PANTHER" id="PTHR36701:SF1">
    <property type="entry name" value="EPOXYQUEUOSINE REDUCTASE QUEH"/>
    <property type="match status" value="1"/>
</dbReference>
<proteinExistence type="inferred from homology"/>
<evidence type="ECO:0000256" key="5">
    <source>
        <dbReference type="ARBA" id="ARBA00016895"/>
    </source>
</evidence>
<accession>A0A1H3ZYC8</accession>
<sequence>MKQPAIQKPEDICEVLLHACCAPCSSAIVEWMMANGIRPVIYYFNPNIWPREEYEIRKQESKRHAESLGLRWIDGDYNHDEWLGGVCGLEAEPERGRRCERCFTLRLIAAAKQAKALGIKYFTTTLASSRWKNLDQINQAGLAAEQMVNAQCSAPALLACKARMFNEVKFWAQNWRKGGLYERRNQLLKEYQFYNQQYCGCEFSMRPKSTEIKENVKNDE</sequence>
<evidence type="ECO:0000256" key="2">
    <source>
        <dbReference type="ARBA" id="ARBA00004691"/>
    </source>
</evidence>
<dbReference type="OrthoDB" id="9801033at2"/>
<evidence type="ECO:0000256" key="1">
    <source>
        <dbReference type="ARBA" id="ARBA00002268"/>
    </source>
</evidence>
<keyword evidence="13 17" id="KW-1015">Disulfide bond</keyword>
<dbReference type="GO" id="GO:0046872">
    <property type="term" value="F:metal ion binding"/>
    <property type="evidence" value="ECO:0007669"/>
    <property type="project" value="UniProtKB-KW"/>
</dbReference>
<feature type="disulfide bond" description="Redox-active" evidence="17">
    <location>
        <begin position="199"/>
        <end position="201"/>
    </location>
</feature>
<feature type="binding site" evidence="17">
    <location>
        <position position="20"/>
    </location>
    <ligand>
        <name>[4Fe-4S] cluster</name>
        <dbReference type="ChEBI" id="CHEBI:49883"/>
    </ligand>
</feature>
<evidence type="ECO:0000313" key="19">
    <source>
        <dbReference type="Proteomes" id="UP000182257"/>
    </source>
</evidence>
<name>A0A1H3ZYC8_XYLRU</name>
<evidence type="ECO:0000256" key="17">
    <source>
        <dbReference type="HAMAP-Rule" id="MF_02089"/>
    </source>
</evidence>
<evidence type="ECO:0000256" key="16">
    <source>
        <dbReference type="ARBA" id="ARBA00047415"/>
    </source>
</evidence>
<keyword evidence="6 17" id="KW-0004">4Fe-4S</keyword>
<gene>
    <name evidence="17" type="primary">queH</name>
    <name evidence="18" type="ORF">SAMN05216462_0979</name>
</gene>
<evidence type="ECO:0000256" key="10">
    <source>
        <dbReference type="ARBA" id="ARBA00023002"/>
    </source>
</evidence>
<dbReference type="PANTHER" id="PTHR36701">
    <property type="entry name" value="EPOXYQUEUOSINE REDUCTASE QUEH"/>
    <property type="match status" value="1"/>
</dbReference>
<reference evidence="18 19" key="1">
    <citation type="submission" date="2016-10" db="EMBL/GenBank/DDBJ databases">
        <authorList>
            <person name="de Groot N.N."/>
        </authorList>
    </citation>
    <scope>NUCLEOTIDE SEQUENCE [LARGE SCALE GENOMIC DNA]</scope>
    <source>
        <strain evidence="18 19">D31d</strain>
    </source>
</reference>
<evidence type="ECO:0000256" key="13">
    <source>
        <dbReference type="ARBA" id="ARBA00023157"/>
    </source>
</evidence>
<dbReference type="Pfam" id="PF02677">
    <property type="entry name" value="QueH"/>
    <property type="match status" value="1"/>
</dbReference>
<keyword evidence="8 17" id="KW-0479">Metal-binding</keyword>
<dbReference type="AlphaFoldDB" id="A0A1H3ZYC8"/>
<evidence type="ECO:0000256" key="3">
    <source>
        <dbReference type="ARBA" id="ARBA00008207"/>
    </source>
</evidence>
<evidence type="ECO:0000256" key="7">
    <source>
        <dbReference type="ARBA" id="ARBA00022694"/>
    </source>
</evidence>
<evidence type="ECO:0000313" key="18">
    <source>
        <dbReference type="EMBL" id="SEA28737.1"/>
    </source>
</evidence>
<feature type="binding site" evidence="17">
    <location>
        <position position="99"/>
    </location>
    <ligand>
        <name>[4Fe-4S] cluster</name>
        <dbReference type="ChEBI" id="CHEBI:49883"/>
    </ligand>
</feature>
<keyword evidence="11 17" id="KW-0408">Iron</keyword>
<evidence type="ECO:0000256" key="6">
    <source>
        <dbReference type="ARBA" id="ARBA00022485"/>
    </source>
</evidence>
<dbReference type="GO" id="GO:0052693">
    <property type="term" value="F:epoxyqueuosine reductase activity"/>
    <property type="evidence" value="ECO:0007669"/>
    <property type="project" value="UniProtKB-UniRule"/>
</dbReference>
<dbReference type="HAMAP" id="MF_02089">
    <property type="entry name" value="QueH"/>
    <property type="match status" value="1"/>
</dbReference>
<dbReference type="InterPro" id="IPR003828">
    <property type="entry name" value="QueH"/>
</dbReference>
<keyword evidence="9 17" id="KW-0671">Queuosine biosynthesis</keyword>
<organism evidence="18 19">
    <name type="scientific">Xylanibacter ruminicola</name>
    <name type="common">Prevotella ruminicola</name>
    <dbReference type="NCBI Taxonomy" id="839"/>
    <lineage>
        <taxon>Bacteria</taxon>
        <taxon>Pseudomonadati</taxon>
        <taxon>Bacteroidota</taxon>
        <taxon>Bacteroidia</taxon>
        <taxon>Bacteroidales</taxon>
        <taxon>Prevotellaceae</taxon>
        <taxon>Xylanibacter</taxon>
    </lineage>
</organism>
<dbReference type="RefSeq" id="WP_074760501.1">
    <property type="nucleotide sequence ID" value="NZ_FNRF01000002.1"/>
</dbReference>
<evidence type="ECO:0000256" key="14">
    <source>
        <dbReference type="ARBA" id="ARBA00023284"/>
    </source>
</evidence>
<evidence type="ECO:0000256" key="11">
    <source>
        <dbReference type="ARBA" id="ARBA00023004"/>
    </source>
</evidence>
<dbReference type="UniPathway" id="UPA00392"/>
<dbReference type="GO" id="GO:0008616">
    <property type="term" value="P:tRNA queuosine(34) biosynthetic process"/>
    <property type="evidence" value="ECO:0007669"/>
    <property type="project" value="UniProtKB-UniRule"/>
</dbReference>
<evidence type="ECO:0000256" key="8">
    <source>
        <dbReference type="ARBA" id="ARBA00022723"/>
    </source>
</evidence>
<keyword evidence="10 17" id="KW-0560">Oxidoreductase</keyword>
<evidence type="ECO:0000256" key="15">
    <source>
        <dbReference type="ARBA" id="ARBA00031446"/>
    </source>
</evidence>
<feature type="binding site" evidence="17">
    <location>
        <position position="21"/>
    </location>
    <ligand>
        <name>[4Fe-4S] cluster</name>
        <dbReference type="ChEBI" id="CHEBI:49883"/>
    </ligand>
</feature>
<keyword evidence="12 17" id="KW-0411">Iron-sulfur</keyword>
<comment type="function">
    <text evidence="1 17">Catalyzes the conversion of epoxyqueuosine (oQ) to queuosine (Q), which is a hypermodified base found in the wobble positions of tRNA(Asp), tRNA(Asn), tRNA(His) and tRNA(Tyr).</text>
</comment>
<keyword evidence="14 17" id="KW-0676">Redox-active center</keyword>
<comment type="pathway">
    <text evidence="2 17">tRNA modification; tRNA-queuosine biosynthesis.</text>
</comment>
<dbReference type="EC" id="1.17.99.6" evidence="4 17"/>
<comment type="catalytic activity">
    <reaction evidence="16 17">
        <text>epoxyqueuosine(34) in tRNA + AH2 = queuosine(34) in tRNA + A + H2O</text>
        <dbReference type="Rhea" id="RHEA:32159"/>
        <dbReference type="Rhea" id="RHEA-COMP:18571"/>
        <dbReference type="Rhea" id="RHEA-COMP:18582"/>
        <dbReference type="ChEBI" id="CHEBI:13193"/>
        <dbReference type="ChEBI" id="CHEBI:15377"/>
        <dbReference type="ChEBI" id="CHEBI:17499"/>
        <dbReference type="ChEBI" id="CHEBI:194431"/>
        <dbReference type="ChEBI" id="CHEBI:194443"/>
        <dbReference type="EC" id="1.17.99.6"/>
    </reaction>
</comment>
<dbReference type="Proteomes" id="UP000182257">
    <property type="component" value="Unassembled WGS sequence"/>
</dbReference>
<protein>
    <recommendedName>
        <fullName evidence="5 17">Epoxyqueuosine reductase QueH</fullName>
        <ecNumber evidence="4 17">1.17.99.6</ecNumber>
    </recommendedName>
    <alternativeName>
        <fullName evidence="15 17">Queuosine biosynthesis protein QueH</fullName>
    </alternativeName>
</protein>
<evidence type="ECO:0000256" key="4">
    <source>
        <dbReference type="ARBA" id="ARBA00012622"/>
    </source>
</evidence>
<evidence type="ECO:0000256" key="9">
    <source>
        <dbReference type="ARBA" id="ARBA00022785"/>
    </source>
</evidence>
<dbReference type="EMBL" id="FNRF01000002">
    <property type="protein sequence ID" value="SEA28737.1"/>
    <property type="molecule type" value="Genomic_DNA"/>
</dbReference>
<dbReference type="GO" id="GO:0051539">
    <property type="term" value="F:4 iron, 4 sulfur cluster binding"/>
    <property type="evidence" value="ECO:0007669"/>
    <property type="project" value="UniProtKB-UniRule"/>
</dbReference>
<keyword evidence="7 17" id="KW-0819">tRNA processing</keyword>
<evidence type="ECO:0000256" key="12">
    <source>
        <dbReference type="ARBA" id="ARBA00023014"/>
    </source>
</evidence>